<dbReference type="EMBL" id="BMAT01004661">
    <property type="protein sequence ID" value="GFR77798.1"/>
    <property type="molecule type" value="Genomic_DNA"/>
</dbReference>
<comment type="caution">
    <text evidence="2">The sequence shown here is derived from an EMBL/GenBank/DDBJ whole genome shotgun (WGS) entry which is preliminary data.</text>
</comment>
<feature type="compositionally biased region" description="Basic and acidic residues" evidence="1">
    <location>
        <begin position="94"/>
        <end position="103"/>
    </location>
</feature>
<gene>
    <name evidence="2" type="ORF">ElyMa_002246700</name>
</gene>
<reference evidence="2 3" key="1">
    <citation type="journal article" date="2021" name="Elife">
        <title>Chloroplast acquisition without the gene transfer in kleptoplastic sea slugs, Plakobranchus ocellatus.</title>
        <authorList>
            <person name="Maeda T."/>
            <person name="Takahashi S."/>
            <person name="Yoshida T."/>
            <person name="Shimamura S."/>
            <person name="Takaki Y."/>
            <person name="Nagai Y."/>
            <person name="Toyoda A."/>
            <person name="Suzuki Y."/>
            <person name="Arimoto A."/>
            <person name="Ishii H."/>
            <person name="Satoh N."/>
            <person name="Nishiyama T."/>
            <person name="Hasebe M."/>
            <person name="Maruyama T."/>
            <person name="Minagawa J."/>
            <person name="Obokata J."/>
            <person name="Shigenobu S."/>
        </authorList>
    </citation>
    <scope>NUCLEOTIDE SEQUENCE [LARGE SCALE GENOMIC DNA]</scope>
</reference>
<evidence type="ECO:0000313" key="2">
    <source>
        <dbReference type="EMBL" id="GFR77798.1"/>
    </source>
</evidence>
<dbReference type="AlphaFoldDB" id="A0AAV4FWK8"/>
<protein>
    <submittedName>
        <fullName evidence="2">Uncharacterized protein</fullName>
    </submittedName>
</protein>
<organism evidence="2 3">
    <name type="scientific">Elysia marginata</name>
    <dbReference type="NCBI Taxonomy" id="1093978"/>
    <lineage>
        <taxon>Eukaryota</taxon>
        <taxon>Metazoa</taxon>
        <taxon>Spiralia</taxon>
        <taxon>Lophotrochozoa</taxon>
        <taxon>Mollusca</taxon>
        <taxon>Gastropoda</taxon>
        <taxon>Heterobranchia</taxon>
        <taxon>Euthyneura</taxon>
        <taxon>Panpulmonata</taxon>
        <taxon>Sacoglossa</taxon>
        <taxon>Placobranchoidea</taxon>
        <taxon>Plakobranchidae</taxon>
        <taxon>Elysia</taxon>
    </lineage>
</organism>
<evidence type="ECO:0000256" key="1">
    <source>
        <dbReference type="SAM" id="MobiDB-lite"/>
    </source>
</evidence>
<dbReference type="Proteomes" id="UP000762676">
    <property type="component" value="Unassembled WGS sequence"/>
</dbReference>
<feature type="region of interest" description="Disordered" evidence="1">
    <location>
        <begin position="1"/>
        <end position="68"/>
    </location>
</feature>
<name>A0AAV4FWK8_9GAST</name>
<evidence type="ECO:0000313" key="3">
    <source>
        <dbReference type="Proteomes" id="UP000762676"/>
    </source>
</evidence>
<keyword evidence="3" id="KW-1185">Reference proteome</keyword>
<accession>A0AAV4FWK8</accession>
<feature type="region of interest" description="Disordered" evidence="1">
    <location>
        <begin position="80"/>
        <end position="103"/>
    </location>
</feature>
<sequence>MPGAGHTGVQARSGCSDPIMPRPQPRGKQALGLTPHTHPRPTYGQQSSQRPPNEKRPPLQSAYSEDSHAFIHTGVNFGTNLEKRMRGGQGSARVRTDSPDPVDRILPLPARLICQQTARLCSIGWT</sequence>
<proteinExistence type="predicted"/>